<dbReference type="PIRSF" id="PIRSF019634">
    <property type="entry name" value="tRNA_lig_yeast"/>
    <property type="match status" value="1"/>
</dbReference>
<comment type="catalytic activity">
    <reaction evidence="1">
        <text>ATP + (ribonucleotide)n-3'-hydroxyl + 5'-phospho-(ribonucleotide)m = (ribonucleotide)n+m + AMP + diphosphate.</text>
        <dbReference type="EC" id="6.5.1.3"/>
    </reaction>
</comment>
<dbReference type="Pfam" id="PF08302">
    <property type="entry name" value="tRNA_lig_CPD"/>
    <property type="match status" value="1"/>
</dbReference>
<dbReference type="Pfam" id="PF08303">
    <property type="entry name" value="tRNA_lig_kinase"/>
    <property type="match status" value="1"/>
</dbReference>
<proteinExistence type="inferred from homology"/>
<accession>A0ABP0ZWS1</accession>
<feature type="domain" description="tRNA ligase kinase" evidence="3">
    <location>
        <begin position="385"/>
        <end position="548"/>
    </location>
</feature>
<feature type="domain" description="tRNA ligase phosphodiesterase" evidence="2">
    <location>
        <begin position="554"/>
        <end position="792"/>
    </location>
</feature>
<protein>
    <recommendedName>
        <fullName evidence="1">tRNA ligase</fullName>
        <ecNumber evidence="1">6.5.1.3</ecNumber>
    </recommendedName>
</protein>
<evidence type="ECO:0000259" key="3">
    <source>
        <dbReference type="Pfam" id="PF08303"/>
    </source>
</evidence>
<dbReference type="Proteomes" id="UP001497383">
    <property type="component" value="Chromosome 8"/>
</dbReference>
<dbReference type="GeneID" id="92211092"/>
<dbReference type="Pfam" id="PF09511">
    <property type="entry name" value="RNA_lig_T4_1"/>
    <property type="match status" value="1"/>
</dbReference>
<keyword evidence="6" id="KW-1185">Reference proteome</keyword>
<comment type="similarity">
    <text evidence="1">Belongs to the TRL1 family.</text>
</comment>
<evidence type="ECO:0000259" key="4">
    <source>
        <dbReference type="Pfam" id="PF09511"/>
    </source>
</evidence>
<dbReference type="EMBL" id="OZ022412">
    <property type="protein sequence ID" value="CAK9442153.1"/>
    <property type="molecule type" value="Genomic_DNA"/>
</dbReference>
<dbReference type="InterPro" id="IPR015966">
    <property type="entry name" value="tRNA_lig_kin_fungi"/>
</dbReference>
<dbReference type="InterPro" id="IPR019039">
    <property type="entry name" value="T4-Rnl1-like_N"/>
</dbReference>
<dbReference type="InterPro" id="IPR027417">
    <property type="entry name" value="P-loop_NTPase"/>
</dbReference>
<dbReference type="PANTHER" id="PTHR32004">
    <property type="entry name" value="TRNA LIGASE"/>
    <property type="match status" value="1"/>
</dbReference>
<evidence type="ECO:0000259" key="2">
    <source>
        <dbReference type="Pfam" id="PF08302"/>
    </source>
</evidence>
<dbReference type="InterPro" id="IPR012387">
    <property type="entry name" value="Trl1_fun"/>
</dbReference>
<dbReference type="RefSeq" id="XP_066832834.1">
    <property type="nucleotide sequence ID" value="XM_066976278.1"/>
</dbReference>
<dbReference type="InterPro" id="IPR015965">
    <property type="entry name" value="tRNA_lig_PDEase"/>
</dbReference>
<evidence type="ECO:0000313" key="5">
    <source>
        <dbReference type="EMBL" id="CAK9442153.1"/>
    </source>
</evidence>
<evidence type="ECO:0000256" key="1">
    <source>
        <dbReference type="PIRNR" id="PIRNR019634"/>
    </source>
</evidence>
<gene>
    <name evidence="5" type="ORF">LODBEIA_P58960</name>
</gene>
<feature type="domain" description="T4 RNA ligase 1-like N-terminal" evidence="4">
    <location>
        <begin position="61"/>
        <end position="284"/>
    </location>
</feature>
<name>A0ABP0ZWS1_9ASCO</name>
<organism evidence="5 6">
    <name type="scientific">Lodderomyces beijingensis</name>
    <dbReference type="NCBI Taxonomy" id="1775926"/>
    <lineage>
        <taxon>Eukaryota</taxon>
        <taxon>Fungi</taxon>
        <taxon>Dikarya</taxon>
        <taxon>Ascomycota</taxon>
        <taxon>Saccharomycotina</taxon>
        <taxon>Pichiomycetes</taxon>
        <taxon>Debaryomycetaceae</taxon>
        <taxon>Candida/Lodderomyces clade</taxon>
        <taxon>Lodderomyces</taxon>
    </lineage>
</organism>
<evidence type="ECO:0000313" key="6">
    <source>
        <dbReference type="Proteomes" id="UP001497383"/>
    </source>
</evidence>
<sequence length="831" mass="95046">MKDSREDVRILCSQLEESTQLKRNGRCIKYSNNAHNTNVLIDSWKFQDFDYGKDKVVLPIQARGLFTVDNESIVVRGYDKFFNVGEKPFTKEEHLVKNTAGPYHVTFKENGCIIFIGGLATGDIVVCSKHSTGARDDNTRNHALEGEMQLKRQVGDDRVRELARYLYENSLTAVAELCDDEFEEHVLAYPKDKAGLYLHGLNHNTIKFQTAAIANVVDFAHQWGFKVIEHLEVADPAQLFDFLHKCDDTGTYNGRELEGFVIRCKHRHTGDDFFFKYKFEEPYLLYRQFREGTRQMLEGVPINSIKMKKNKYITKQYLEFAQKLFEDEPTLKEKYLRGHGIIHVRQSFLEYLQETNGMNLLSLDAKLTRDMKELHANSGETTRYLFVPIATIGCGKTTVFNTLSLLFPQWKHIQNDNIAKGAKLKITDLALAALDDHPVVLLDRNNSEFRERKQIFSTVAEKRNQYLDDVIDIKFIGINFIDDVSQKELWDITFGRIKKRGDNHQSIKSQSDESLAAKIMRGFINRFQAVNTHREPDCQFDHVINLKLTQQKDSSLENVKLIIKNIARTYPALLPASEVPSNDAIDASFQASLDYKPTFTKDMGSSAKNKNKTKNNNKKEPVFYGIDVNRAQVLESLAIIAENEEYVKLQQQKLVQDEFHVTLGHVASRSIDKDNKRKWKQMVDKLGTGAGECGKNKLEFLGDVKMHQVVINNGKLVCVKSEIVSIRTKNGVETETETENKTENKTETEINTKTEVEIEPLNKQIHITVGCFPPTKAVESNSTLEELYKNDDDGNAVLKKDGTYTIGEDTLVVKNFEDPILVKQQQLFAFF</sequence>
<reference evidence="5 6" key="1">
    <citation type="submission" date="2024-03" db="EMBL/GenBank/DDBJ databases">
        <authorList>
            <person name="Brejova B."/>
        </authorList>
    </citation>
    <scope>NUCLEOTIDE SEQUENCE [LARGE SCALE GENOMIC DNA]</scope>
    <source>
        <strain evidence="5 6">CBS 14171</strain>
    </source>
</reference>
<keyword evidence="1" id="KW-0436">Ligase</keyword>
<dbReference type="PANTHER" id="PTHR32004:SF1">
    <property type="entry name" value="TRNA LIGASE"/>
    <property type="match status" value="1"/>
</dbReference>
<keyword evidence="1" id="KW-0819">tRNA processing</keyword>
<dbReference type="Gene3D" id="3.40.50.300">
    <property type="entry name" value="P-loop containing nucleotide triphosphate hydrolases"/>
    <property type="match status" value="1"/>
</dbReference>
<dbReference type="EC" id="6.5.1.3" evidence="1"/>